<dbReference type="SUPFAM" id="SSF53254">
    <property type="entry name" value="Phosphoglycerate mutase-like"/>
    <property type="match status" value="1"/>
</dbReference>
<organism evidence="1">
    <name type="scientific">freshwater metagenome</name>
    <dbReference type="NCBI Taxonomy" id="449393"/>
    <lineage>
        <taxon>unclassified sequences</taxon>
        <taxon>metagenomes</taxon>
        <taxon>ecological metagenomes</taxon>
    </lineage>
</organism>
<dbReference type="EMBL" id="CAFBLU010000004">
    <property type="protein sequence ID" value="CAB4865194.1"/>
    <property type="molecule type" value="Genomic_DNA"/>
</dbReference>
<dbReference type="GO" id="GO:0005737">
    <property type="term" value="C:cytoplasm"/>
    <property type="evidence" value="ECO:0007669"/>
    <property type="project" value="InterPro"/>
</dbReference>
<reference evidence="1" key="1">
    <citation type="submission" date="2020-05" db="EMBL/GenBank/DDBJ databases">
        <authorList>
            <person name="Chiriac C."/>
            <person name="Salcher M."/>
            <person name="Ghai R."/>
            <person name="Kavagutti S V."/>
        </authorList>
    </citation>
    <scope>NUCLEOTIDE SEQUENCE</scope>
</reference>
<dbReference type="SMART" id="SM00855">
    <property type="entry name" value="PGAM"/>
    <property type="match status" value="1"/>
</dbReference>
<evidence type="ECO:0000313" key="1">
    <source>
        <dbReference type="EMBL" id="CAB4865194.1"/>
    </source>
</evidence>
<dbReference type="Pfam" id="PF00300">
    <property type="entry name" value="His_Phos_1"/>
    <property type="match status" value="1"/>
</dbReference>
<protein>
    <submittedName>
        <fullName evidence="1">Unannotated protein</fullName>
    </submittedName>
</protein>
<dbReference type="AlphaFoldDB" id="A0A6J7D897"/>
<dbReference type="GO" id="GO:0101006">
    <property type="term" value="F:protein histidine phosphatase activity"/>
    <property type="evidence" value="ECO:0007669"/>
    <property type="project" value="InterPro"/>
</dbReference>
<name>A0A6J7D897_9ZZZZ</name>
<dbReference type="NCBIfam" id="TIGR00249">
    <property type="entry name" value="sixA"/>
    <property type="match status" value="1"/>
</dbReference>
<dbReference type="InterPro" id="IPR004449">
    <property type="entry name" value="SixA"/>
</dbReference>
<proteinExistence type="predicted"/>
<gene>
    <name evidence="1" type="ORF">UFOPK3444_00410</name>
</gene>
<dbReference type="InterPro" id="IPR029033">
    <property type="entry name" value="His_PPase_superfam"/>
</dbReference>
<sequence>MSTTKLWVLRHGDAEEPGTKPDAERELTETGLDEARAAGAALKALGAVPDLILASPRVRAQQTATAAAGELGLEFETHQPLSGGFTATDALAVLAGRAGQTVVLIGHMPDLAIVVRDLSGAAVALRTGGLALLRGEGAAFELAVLLRPRETGAIATF</sequence>
<accession>A0A6J7D897</accession>
<dbReference type="Gene3D" id="3.40.50.1240">
    <property type="entry name" value="Phosphoglycerate mutase-like"/>
    <property type="match status" value="1"/>
</dbReference>
<dbReference type="InterPro" id="IPR013078">
    <property type="entry name" value="His_Pase_superF_clade-1"/>
</dbReference>